<proteinExistence type="predicted"/>
<feature type="transmembrane region" description="Helical" evidence="1">
    <location>
        <begin position="12"/>
        <end position="33"/>
    </location>
</feature>
<dbReference type="Proteomes" id="UP000499080">
    <property type="component" value="Unassembled WGS sequence"/>
</dbReference>
<keyword evidence="1" id="KW-1133">Transmembrane helix</keyword>
<dbReference type="OrthoDB" id="6426533at2759"/>
<dbReference type="EMBL" id="BGPR01018190">
    <property type="protein sequence ID" value="GBN78479.1"/>
    <property type="molecule type" value="Genomic_DNA"/>
</dbReference>
<keyword evidence="4" id="KW-1185">Reference proteome</keyword>
<evidence type="ECO:0000313" key="3">
    <source>
        <dbReference type="EMBL" id="GBN78479.1"/>
    </source>
</evidence>
<keyword evidence="1" id="KW-0812">Transmembrane</keyword>
<accession>A0A4Y2RT90</accession>
<sequence length="603" mass="68963">MDEELQACNMQFLSISAIIVLSVLGLILGRKFLKVPEFTKILKMLPLPQHPVMINLNREVTELRRATQQIAKDWMEMKSMMTTMKDQQYSFIRRLDSDFVSMSDFLQNNVNVSLEEECLRNDQRFNKMHRMIEGFRDEFLGIKETIQKQGELMEQTRERQAAVVDGWSQTERDMIMKRRPREAPMKSSDDVGTDNEAARSIITVIKKALAEFLKEVKKHLAFQREEGMADMRVIFSQLSEDKEEIKCTIESAFSTATHQTQKSFEQFGLVGREAMKCMQALNEKSENCLTARFQEFGDKLIGVFELLKDLNFDVSSIKQILDNIDGQFDEIYQKLELSCQKNTEHCEEVTNRLKKTAEECSVKSFDLDQISKQLGNTTDGIKEMLCNLNNLICCKTADSMGMHVQQHPPNNLKVSSELSLFEEAILANQNISAFEQLSGPEGFSALVGMIHICFRKLNSLKDQIEQGTDGIRQSADILVEKLDFLMKLVEDSVENLKNLNVQETDGNHNLQHKSLNRDLKEFISNIINLDLNTKVDEEKLKSGNFPKLIGITEENTKPVLNPRYFNGIPKSPGFYLKRMDSDKTSIVTIVGNDAQERTPQTTA</sequence>
<reference evidence="3 4" key="1">
    <citation type="journal article" date="2019" name="Sci. Rep.">
        <title>Orb-weaving spider Araneus ventricosus genome elucidates the spidroin gene catalogue.</title>
        <authorList>
            <person name="Kono N."/>
            <person name="Nakamura H."/>
            <person name="Ohtoshi R."/>
            <person name="Moran D.A.P."/>
            <person name="Shinohara A."/>
            <person name="Yoshida Y."/>
            <person name="Fujiwara M."/>
            <person name="Mori M."/>
            <person name="Tomita M."/>
            <person name="Arakawa K."/>
        </authorList>
    </citation>
    <scope>NUCLEOTIDE SEQUENCE [LARGE SCALE GENOMIC DNA]</scope>
</reference>
<dbReference type="AlphaFoldDB" id="A0A4Y2RT90"/>
<evidence type="ECO:0000313" key="2">
    <source>
        <dbReference type="EMBL" id="GBN78475.1"/>
    </source>
</evidence>
<keyword evidence="1" id="KW-0472">Membrane</keyword>
<dbReference type="EMBL" id="BGPR01018188">
    <property type="protein sequence ID" value="GBN78475.1"/>
    <property type="molecule type" value="Genomic_DNA"/>
</dbReference>
<evidence type="ECO:0000313" key="4">
    <source>
        <dbReference type="Proteomes" id="UP000499080"/>
    </source>
</evidence>
<name>A0A4Y2RT90_ARAVE</name>
<protein>
    <submittedName>
        <fullName evidence="3">Uncharacterized protein</fullName>
    </submittedName>
</protein>
<organism evidence="3 4">
    <name type="scientific">Araneus ventricosus</name>
    <name type="common">Orbweaver spider</name>
    <name type="synonym">Epeira ventricosa</name>
    <dbReference type="NCBI Taxonomy" id="182803"/>
    <lineage>
        <taxon>Eukaryota</taxon>
        <taxon>Metazoa</taxon>
        <taxon>Ecdysozoa</taxon>
        <taxon>Arthropoda</taxon>
        <taxon>Chelicerata</taxon>
        <taxon>Arachnida</taxon>
        <taxon>Araneae</taxon>
        <taxon>Araneomorphae</taxon>
        <taxon>Entelegynae</taxon>
        <taxon>Araneoidea</taxon>
        <taxon>Araneidae</taxon>
        <taxon>Araneus</taxon>
    </lineage>
</organism>
<gene>
    <name evidence="3" type="ORF">AVEN_130971_1</name>
    <name evidence="2" type="ORF">AVEN_248320_1</name>
</gene>
<evidence type="ECO:0000256" key="1">
    <source>
        <dbReference type="SAM" id="Phobius"/>
    </source>
</evidence>
<comment type="caution">
    <text evidence="3">The sequence shown here is derived from an EMBL/GenBank/DDBJ whole genome shotgun (WGS) entry which is preliminary data.</text>
</comment>